<dbReference type="InterPro" id="IPR036890">
    <property type="entry name" value="HATPase_C_sf"/>
</dbReference>
<dbReference type="EMBL" id="CP018191">
    <property type="protein sequence ID" value="APH53478.1"/>
    <property type="molecule type" value="Genomic_DNA"/>
</dbReference>
<dbReference type="CDD" id="cd00082">
    <property type="entry name" value="HisKA"/>
    <property type="match status" value="1"/>
</dbReference>
<dbReference type="InterPro" id="IPR005467">
    <property type="entry name" value="His_kinase_dom"/>
</dbReference>
<dbReference type="SUPFAM" id="SSF47384">
    <property type="entry name" value="Homodimeric domain of signal transducing histidine kinase"/>
    <property type="match status" value="1"/>
</dbReference>
<dbReference type="GO" id="GO:0000155">
    <property type="term" value="F:phosphorelay sensor kinase activity"/>
    <property type="evidence" value="ECO:0007669"/>
    <property type="project" value="InterPro"/>
</dbReference>
<feature type="domain" description="PAS" evidence="5">
    <location>
        <begin position="412"/>
        <end position="482"/>
    </location>
</feature>
<dbReference type="FunFam" id="3.30.450.20:FF:000099">
    <property type="entry name" value="Sensory box sensor histidine kinase"/>
    <property type="match status" value="1"/>
</dbReference>
<dbReference type="Gene3D" id="3.30.450.20">
    <property type="entry name" value="PAS domain"/>
    <property type="match status" value="2"/>
</dbReference>
<evidence type="ECO:0000259" key="6">
    <source>
        <dbReference type="PROSITE" id="PS50113"/>
    </source>
</evidence>
<organism evidence="7 8">
    <name type="scientific">Granulibacter bethesdensis</name>
    <dbReference type="NCBI Taxonomy" id="364410"/>
    <lineage>
        <taxon>Bacteria</taxon>
        <taxon>Pseudomonadati</taxon>
        <taxon>Pseudomonadota</taxon>
        <taxon>Alphaproteobacteria</taxon>
        <taxon>Acetobacterales</taxon>
        <taxon>Acetobacteraceae</taxon>
        <taxon>Granulibacter</taxon>
    </lineage>
</organism>
<dbReference type="InterPro" id="IPR036097">
    <property type="entry name" value="HisK_dim/P_sf"/>
</dbReference>
<keyword evidence="7" id="KW-0418">Kinase</keyword>
<evidence type="ECO:0000313" key="8">
    <source>
        <dbReference type="Proteomes" id="UP000182373"/>
    </source>
</evidence>
<evidence type="ECO:0000256" key="3">
    <source>
        <dbReference type="ARBA" id="ARBA00022553"/>
    </source>
</evidence>
<dbReference type="Pfam" id="PF00512">
    <property type="entry name" value="HisKA"/>
    <property type="match status" value="1"/>
</dbReference>
<dbReference type="CDD" id="cd00130">
    <property type="entry name" value="PAS"/>
    <property type="match status" value="2"/>
</dbReference>
<feature type="domain" description="PAC" evidence="6">
    <location>
        <begin position="485"/>
        <end position="538"/>
    </location>
</feature>
<dbReference type="Pfam" id="PF02518">
    <property type="entry name" value="HATPase_c"/>
    <property type="match status" value="1"/>
</dbReference>
<dbReference type="EC" id="2.7.13.3" evidence="2"/>
<dbReference type="InterPro" id="IPR035965">
    <property type="entry name" value="PAS-like_dom_sf"/>
</dbReference>
<dbReference type="Gene3D" id="3.30.565.10">
    <property type="entry name" value="Histidine kinase-like ATPase, C-terminal domain"/>
    <property type="match status" value="1"/>
</dbReference>
<dbReference type="Pfam" id="PF08447">
    <property type="entry name" value="PAS_3"/>
    <property type="match status" value="2"/>
</dbReference>
<keyword evidence="7" id="KW-0808">Transferase</keyword>
<dbReference type="SMART" id="SM00086">
    <property type="entry name" value="PAC"/>
    <property type="match status" value="2"/>
</dbReference>
<dbReference type="Pfam" id="PF13188">
    <property type="entry name" value="PAS_8"/>
    <property type="match status" value="1"/>
</dbReference>
<evidence type="ECO:0000259" key="4">
    <source>
        <dbReference type="PROSITE" id="PS50109"/>
    </source>
</evidence>
<dbReference type="SMART" id="SM00091">
    <property type="entry name" value="PAS"/>
    <property type="match status" value="2"/>
</dbReference>
<evidence type="ECO:0000259" key="5">
    <source>
        <dbReference type="PROSITE" id="PS50112"/>
    </source>
</evidence>
<dbReference type="AlphaFoldDB" id="A0AAC9P7L4"/>
<dbReference type="PRINTS" id="PR00344">
    <property type="entry name" value="BCTRLSENSOR"/>
</dbReference>
<name>A0AAC9P7L4_9PROT</name>
<dbReference type="PANTHER" id="PTHR43065:SF42">
    <property type="entry name" value="TWO-COMPONENT SENSOR PPRA"/>
    <property type="match status" value="1"/>
</dbReference>
<dbReference type="InterPro" id="IPR001610">
    <property type="entry name" value="PAC"/>
</dbReference>
<gene>
    <name evidence="7" type="ORF">GbCGDNIH9_0255</name>
</gene>
<dbReference type="SUPFAM" id="SSF55874">
    <property type="entry name" value="ATPase domain of HSP90 chaperone/DNA topoisomerase II/histidine kinase"/>
    <property type="match status" value="1"/>
</dbReference>
<dbReference type="SUPFAM" id="SSF55785">
    <property type="entry name" value="PYP-like sensor domain (PAS domain)"/>
    <property type="match status" value="2"/>
</dbReference>
<dbReference type="PANTHER" id="PTHR43065">
    <property type="entry name" value="SENSOR HISTIDINE KINASE"/>
    <property type="match status" value="1"/>
</dbReference>
<dbReference type="InterPro" id="IPR000014">
    <property type="entry name" value="PAS"/>
</dbReference>
<dbReference type="NCBIfam" id="TIGR00229">
    <property type="entry name" value="sensory_box"/>
    <property type="match status" value="2"/>
</dbReference>
<dbReference type="InterPro" id="IPR003661">
    <property type="entry name" value="HisK_dim/P_dom"/>
</dbReference>
<dbReference type="PROSITE" id="PS50109">
    <property type="entry name" value="HIS_KIN"/>
    <property type="match status" value="1"/>
</dbReference>
<dbReference type="Gene3D" id="1.10.287.130">
    <property type="match status" value="1"/>
</dbReference>
<dbReference type="PROSITE" id="PS50112">
    <property type="entry name" value="PAS"/>
    <property type="match status" value="1"/>
</dbReference>
<evidence type="ECO:0000313" key="7">
    <source>
        <dbReference type="EMBL" id="APH53478.1"/>
    </source>
</evidence>
<dbReference type="InterPro" id="IPR003594">
    <property type="entry name" value="HATPase_dom"/>
</dbReference>
<accession>A0AAC9P7L4</accession>
<dbReference type="InterPro" id="IPR000700">
    <property type="entry name" value="PAS-assoc_C"/>
</dbReference>
<feature type="domain" description="PAC" evidence="6">
    <location>
        <begin position="367"/>
        <end position="418"/>
    </location>
</feature>
<sequence length="811" mass="91224">MAIHKNSTLYDDYAQLVAETCGLAAVFIVLQENDHFSLLGHACPVDEKMVFFPSRPPASHPILTRLISLAGSEPSWHRLDQENIFHSQAGKPFMARFSMCCVMALGGSEGAPTGAIIGFSSTLRPDTLSLTEQNVLHLTTRLLRHALTAQSVPPQEQFAVNQNTADHNPSDIWLAFTNNPSGLVILETGSGRLLRANQAADKLFELGDRHCLPDAPTVFNSLVQRAISHGVGCTRQWVEHQSHSGNPIAFFVLIKILHNENNTPSRVLLVIEKEFSPEIFPQQDYYKSLLQQHMMEITTQPIWISDGSRRIIYLNRFWQDFTGISVTSSHDEKDIDLRPLWEMAFHPDYVTKVVHHRETTFNDGMHYDIEVPMRRVDGEYRWFLIRSISLSSERTPKLWIGIGTDIHDRIKADHELRTIMDTMPQMIWSARADGYHDFFNQRWVQFSGLPTNELIGHGWTTLLHPDDRDATLAHMNHSIASSQSYEIEHRMQRADGQWRWILTQAHAISNEETGAVTRWYGSCTDIEHSVQAREILKRDASALETLVQQRTLALQKALRENTETQEQLRQAQKMEAVGQLTGGIAHDFNNILACIIGNLELLQIKTEKTDNEETGKYIQSALNAADKASSLIDRLLSFSRRQPLNSSSVNINSLIVELDDLLSRTLGASIHVITELQSDLWLTLCDPHQLDNAVLNLAINARDAMPDGGSLQITTCNFRNDPDQSDNYMSILPIGDYICVTVKDSGTGMTPDVMERAFEPFFTTKRLVGTGLGLSMVYGFVKQTGGHISIDSRPGAGTMISIYLPRLLDQN</sequence>
<evidence type="ECO:0000256" key="1">
    <source>
        <dbReference type="ARBA" id="ARBA00000085"/>
    </source>
</evidence>
<dbReference type="PROSITE" id="PS50113">
    <property type="entry name" value="PAC"/>
    <property type="match status" value="2"/>
</dbReference>
<dbReference type="Proteomes" id="UP000182373">
    <property type="component" value="Chromosome"/>
</dbReference>
<keyword evidence="3" id="KW-0597">Phosphoprotein</keyword>
<feature type="domain" description="Histidine kinase" evidence="4">
    <location>
        <begin position="583"/>
        <end position="808"/>
    </location>
</feature>
<proteinExistence type="predicted"/>
<reference evidence="8" key="1">
    <citation type="submission" date="2016-11" db="EMBL/GenBank/DDBJ databases">
        <title>Comparative genomic and phenotypic analysis of Granulibacter bethesdensis clinical isolates from patients with chronic granulomatous disease.</title>
        <authorList>
            <person name="Zarember K.A."/>
            <person name="Porcella S.F."/>
            <person name="Chu J."/>
            <person name="Ding L."/>
            <person name="Dahlstrom E."/>
            <person name="Barbian K."/>
            <person name="Martens C."/>
            <person name="Sykora L."/>
            <person name="Kramer S."/>
            <person name="Pettinato A.M."/>
            <person name="Hong H."/>
            <person name="Wald G."/>
            <person name="Berg L.J."/>
            <person name="Rogge L.S."/>
            <person name="Greenberg D.E."/>
            <person name="Falcone E.L."/>
            <person name="Neves J.F."/>
            <person name="Simoes M.J."/>
            <person name="Casal M."/>
            <person name="Rodriguez-Lopez F.C."/>
            <person name="Zelazny A."/>
            <person name="Gallin J.I."/>
            <person name="Holland S.M."/>
        </authorList>
    </citation>
    <scope>NUCLEOTIDE SEQUENCE [LARGE SCALE GENOMIC DNA]</scope>
    <source>
        <strain evidence="8">NIH9.1</strain>
    </source>
</reference>
<evidence type="ECO:0000256" key="2">
    <source>
        <dbReference type="ARBA" id="ARBA00012438"/>
    </source>
</evidence>
<dbReference type="SMART" id="SM00388">
    <property type="entry name" value="HisKA"/>
    <property type="match status" value="1"/>
</dbReference>
<protein>
    <recommendedName>
        <fullName evidence="2">histidine kinase</fullName>
        <ecNumber evidence="2">2.7.13.3</ecNumber>
    </recommendedName>
</protein>
<comment type="catalytic activity">
    <reaction evidence="1">
        <text>ATP + protein L-histidine = ADP + protein N-phospho-L-histidine.</text>
        <dbReference type="EC" id="2.7.13.3"/>
    </reaction>
</comment>
<dbReference type="InterPro" id="IPR004358">
    <property type="entry name" value="Sig_transdc_His_kin-like_C"/>
</dbReference>
<dbReference type="SMART" id="SM00387">
    <property type="entry name" value="HATPase_c"/>
    <property type="match status" value="1"/>
</dbReference>
<dbReference type="InterPro" id="IPR013655">
    <property type="entry name" value="PAS_fold_3"/>
</dbReference>